<keyword evidence="3" id="KW-0808">Transferase</keyword>
<dbReference type="SMART" id="SM00046">
    <property type="entry name" value="DAGKc"/>
    <property type="match status" value="1"/>
</dbReference>
<dbReference type="EMBL" id="FNAU01000001">
    <property type="protein sequence ID" value="SDE02680.1"/>
    <property type="molecule type" value="Genomic_DNA"/>
</dbReference>
<evidence type="ECO:0000256" key="3">
    <source>
        <dbReference type="ARBA" id="ARBA00022679"/>
    </source>
</evidence>
<evidence type="ECO:0000313" key="10">
    <source>
        <dbReference type="EMBL" id="MDY5154016.1"/>
    </source>
</evidence>
<evidence type="ECO:0000259" key="9">
    <source>
        <dbReference type="PROSITE" id="PS50146"/>
    </source>
</evidence>
<sequence>MKIKNVTLLYRPAAVRRYASKLRKFVRELEKLGVTVHQTMTGNSQVTQMVVRERLRTRDTDALIIFGGDGFLHAVLQETAGTDMPLGIIPAGSGNDFARHLRISKDPRRAAAVIAAGNAQPLDLGYVEPLPAGTRTGQWFATIACIGFDSRIVARTNSFSWPRGTLRYVISLLVELPNYGAVPAQIYADGELVHDERMTLCAVSNTRFYGGGFPIGVGAQPDDGVLNTTVVGGIGKIRLGANIPRLFTGGFTKVPEVKVIRGQEIIVAGARGLTCHADGEAVCPAPFRVRIVPGALRFLVP</sequence>
<comment type="similarity">
    <text evidence="2">Belongs to the diacylglycerol/lipid kinase family.</text>
</comment>
<dbReference type="InterPro" id="IPR016064">
    <property type="entry name" value="NAD/diacylglycerol_kinase_sf"/>
</dbReference>
<keyword evidence="7" id="KW-0444">Lipid biosynthesis</keyword>
<dbReference type="Pfam" id="PF00781">
    <property type="entry name" value="DAGK_cat"/>
    <property type="match status" value="1"/>
</dbReference>
<reference evidence="10" key="3">
    <citation type="submission" date="2023-10" db="EMBL/GenBank/DDBJ databases">
        <title>Whole Genome based description of the genera Actinobaculum and Actinotignum reveals a complex phylogenetic relationship within the species included in the genus Actinotignum.</title>
        <authorList>
            <person name="Jensen C.S."/>
            <person name="Dargis R."/>
            <person name="Kemp M."/>
            <person name="Christensen J.J."/>
        </authorList>
    </citation>
    <scope>NUCLEOTIDE SEQUENCE</scope>
    <source>
        <strain evidence="10">Actinobaculum_suis_CCUG19206T</strain>
    </source>
</reference>
<name>A0A1G6ZJF2_9ACTO</name>
<dbReference type="GO" id="GO:0005524">
    <property type="term" value="F:ATP binding"/>
    <property type="evidence" value="ECO:0007669"/>
    <property type="project" value="UniProtKB-KW"/>
</dbReference>
<gene>
    <name evidence="10" type="ORF">R6G71_08195</name>
    <name evidence="11" type="ORF">SAMN05421878_101144</name>
</gene>
<dbReference type="InterPro" id="IPR045540">
    <property type="entry name" value="YegS/DAGK_C"/>
</dbReference>
<keyword evidence="8" id="KW-1208">Phospholipid metabolism</keyword>
<dbReference type="InterPro" id="IPR001206">
    <property type="entry name" value="Diacylglycerol_kinase_cat_dom"/>
</dbReference>
<dbReference type="RefSeq" id="WP_074660688.1">
    <property type="nucleotide sequence ID" value="NZ_FNAU01000001.1"/>
</dbReference>
<dbReference type="InterPro" id="IPR050187">
    <property type="entry name" value="Lipid_Phosphate_FormReg"/>
</dbReference>
<feature type="domain" description="DAGKc" evidence="9">
    <location>
        <begin position="1"/>
        <end position="130"/>
    </location>
</feature>
<dbReference type="PANTHER" id="PTHR12358">
    <property type="entry name" value="SPHINGOSINE KINASE"/>
    <property type="match status" value="1"/>
</dbReference>
<dbReference type="PANTHER" id="PTHR12358:SF106">
    <property type="entry name" value="LIPID KINASE YEGS"/>
    <property type="match status" value="1"/>
</dbReference>
<proteinExistence type="inferred from homology"/>
<evidence type="ECO:0000256" key="5">
    <source>
        <dbReference type="ARBA" id="ARBA00022777"/>
    </source>
</evidence>
<keyword evidence="12" id="KW-1185">Reference proteome</keyword>
<evidence type="ECO:0000256" key="4">
    <source>
        <dbReference type="ARBA" id="ARBA00022741"/>
    </source>
</evidence>
<evidence type="ECO:0000256" key="7">
    <source>
        <dbReference type="ARBA" id="ARBA00023209"/>
    </source>
</evidence>
<dbReference type="Gene3D" id="2.60.200.40">
    <property type="match status" value="1"/>
</dbReference>
<keyword evidence="7" id="KW-0443">Lipid metabolism</keyword>
<reference evidence="12" key="1">
    <citation type="submission" date="2016-10" db="EMBL/GenBank/DDBJ databases">
        <authorList>
            <person name="Varghese N."/>
        </authorList>
    </citation>
    <scope>NUCLEOTIDE SEQUENCE [LARGE SCALE GENOMIC DNA]</scope>
    <source>
        <strain evidence="12">DSM 20639</strain>
    </source>
</reference>
<reference evidence="11" key="2">
    <citation type="submission" date="2016-10" db="EMBL/GenBank/DDBJ databases">
        <authorList>
            <person name="de Groot N.N."/>
        </authorList>
    </citation>
    <scope>NUCLEOTIDE SEQUENCE [LARGE SCALE GENOMIC DNA]</scope>
    <source>
        <strain evidence="11">DSM 20639</strain>
    </source>
</reference>
<evidence type="ECO:0000313" key="11">
    <source>
        <dbReference type="EMBL" id="SDE02680.1"/>
    </source>
</evidence>
<dbReference type="AlphaFoldDB" id="A0A1G6ZJF2"/>
<dbReference type="Proteomes" id="UP000182744">
    <property type="component" value="Unassembled WGS sequence"/>
</dbReference>
<comment type="cofactor">
    <cofactor evidence="1">
        <name>Mg(2+)</name>
        <dbReference type="ChEBI" id="CHEBI:18420"/>
    </cofactor>
</comment>
<keyword evidence="5 11" id="KW-0418">Kinase</keyword>
<evidence type="ECO:0000313" key="12">
    <source>
        <dbReference type="Proteomes" id="UP000182744"/>
    </source>
</evidence>
<organism evidence="11 12">
    <name type="scientific">Actinobaculum suis</name>
    <dbReference type="NCBI Taxonomy" id="1657"/>
    <lineage>
        <taxon>Bacteria</taxon>
        <taxon>Bacillati</taxon>
        <taxon>Actinomycetota</taxon>
        <taxon>Actinomycetes</taxon>
        <taxon>Actinomycetales</taxon>
        <taxon>Actinomycetaceae</taxon>
        <taxon>Actinobaculum</taxon>
    </lineage>
</organism>
<dbReference type="GO" id="GO:0004143">
    <property type="term" value="F:ATP-dependent diacylglycerol kinase activity"/>
    <property type="evidence" value="ECO:0007669"/>
    <property type="project" value="TreeGrafter"/>
</dbReference>
<keyword evidence="4" id="KW-0547">Nucleotide-binding</keyword>
<evidence type="ECO:0000256" key="8">
    <source>
        <dbReference type="ARBA" id="ARBA00023264"/>
    </source>
</evidence>
<dbReference type="Gene3D" id="3.40.50.10330">
    <property type="entry name" value="Probable inorganic polyphosphate/atp-NAD kinase, domain 1"/>
    <property type="match status" value="1"/>
</dbReference>
<dbReference type="SUPFAM" id="SSF111331">
    <property type="entry name" value="NAD kinase/diacylglycerol kinase-like"/>
    <property type="match status" value="1"/>
</dbReference>
<keyword evidence="7" id="KW-0594">Phospholipid biosynthesis</keyword>
<dbReference type="GO" id="GO:0005886">
    <property type="term" value="C:plasma membrane"/>
    <property type="evidence" value="ECO:0007669"/>
    <property type="project" value="TreeGrafter"/>
</dbReference>
<dbReference type="PROSITE" id="PS50146">
    <property type="entry name" value="DAGK"/>
    <property type="match status" value="1"/>
</dbReference>
<protein>
    <submittedName>
        <fullName evidence="11">Diacylglycerol kinase (ATP)</fullName>
    </submittedName>
    <submittedName>
        <fullName evidence="10">Diacylglycerol kinase family protein</fullName>
    </submittedName>
</protein>
<dbReference type="GO" id="GO:0008654">
    <property type="term" value="P:phospholipid biosynthetic process"/>
    <property type="evidence" value="ECO:0007669"/>
    <property type="project" value="UniProtKB-KW"/>
</dbReference>
<dbReference type="Proteomes" id="UP001273799">
    <property type="component" value="Unassembled WGS sequence"/>
</dbReference>
<dbReference type="Pfam" id="PF19279">
    <property type="entry name" value="YegS_C"/>
    <property type="match status" value="1"/>
</dbReference>
<dbReference type="EMBL" id="JAWNFU010000005">
    <property type="protein sequence ID" value="MDY5154016.1"/>
    <property type="molecule type" value="Genomic_DNA"/>
</dbReference>
<evidence type="ECO:0000256" key="1">
    <source>
        <dbReference type="ARBA" id="ARBA00001946"/>
    </source>
</evidence>
<evidence type="ECO:0000256" key="2">
    <source>
        <dbReference type="ARBA" id="ARBA00005983"/>
    </source>
</evidence>
<accession>A0A1G6ZJF2</accession>
<keyword evidence="6" id="KW-0067">ATP-binding</keyword>
<dbReference type="InterPro" id="IPR017438">
    <property type="entry name" value="ATP-NAD_kinase_N"/>
</dbReference>
<evidence type="ECO:0000256" key="6">
    <source>
        <dbReference type="ARBA" id="ARBA00022840"/>
    </source>
</evidence>